<dbReference type="InterPro" id="IPR034660">
    <property type="entry name" value="DinB/YfiT-like"/>
</dbReference>
<dbReference type="RefSeq" id="WP_086594089.1">
    <property type="nucleotide sequence ID" value="NZ_MTSE01000004.1"/>
</dbReference>
<dbReference type="Pfam" id="PF05163">
    <property type="entry name" value="DinB"/>
    <property type="match status" value="1"/>
</dbReference>
<comment type="caution">
    <text evidence="4">The sequence shown here is derived from an EMBL/GenBank/DDBJ whole genome shotgun (WGS) entry which is preliminary data.</text>
</comment>
<feature type="binding site" evidence="3">
    <location>
        <position position="53"/>
    </location>
    <ligand>
        <name>a divalent metal cation</name>
        <dbReference type="ChEBI" id="CHEBI:60240"/>
    </ligand>
</feature>
<evidence type="ECO:0000313" key="4">
    <source>
        <dbReference type="EMBL" id="OUJ74234.1"/>
    </source>
</evidence>
<keyword evidence="2 3" id="KW-0479">Metal-binding</keyword>
<dbReference type="EMBL" id="MTSE01000004">
    <property type="protein sequence ID" value="OUJ74234.1"/>
    <property type="molecule type" value="Genomic_DNA"/>
</dbReference>
<proteinExistence type="inferred from homology"/>
<dbReference type="SUPFAM" id="SSF109854">
    <property type="entry name" value="DinB/YfiT-like putative metalloenzymes"/>
    <property type="match status" value="1"/>
</dbReference>
<dbReference type="GO" id="GO:0046872">
    <property type="term" value="F:metal ion binding"/>
    <property type="evidence" value="ECO:0007669"/>
    <property type="project" value="UniProtKB-KW"/>
</dbReference>
<evidence type="ECO:0008006" key="6">
    <source>
        <dbReference type="Google" id="ProtNLM"/>
    </source>
</evidence>
<keyword evidence="5" id="KW-1185">Reference proteome</keyword>
<comment type="similarity">
    <text evidence="1">Belongs to the DinB family.</text>
</comment>
<dbReference type="InterPro" id="IPR007837">
    <property type="entry name" value="DinB"/>
</dbReference>
<evidence type="ECO:0000256" key="2">
    <source>
        <dbReference type="ARBA" id="ARBA00022723"/>
    </source>
</evidence>
<sequence length="169" mass="18634">MLTATTAPLAQIILPELDQELALTRRVLERAPEAHFAWQPHPKSMALGHLASHTADMPSYMATALETPELDISEAVGDWQPATTTTELLQRFEANGAAARSALAAIDEEGFAQIWKMHYGGQTVINQPRAEVVRHIISHMIHHRGQIMVYLRLLDVPVPGVYGPSADEK</sequence>
<name>A0A243WES1_9BACT</name>
<feature type="binding site" evidence="3">
    <location>
        <position position="139"/>
    </location>
    <ligand>
        <name>a divalent metal cation</name>
        <dbReference type="ChEBI" id="CHEBI:60240"/>
    </ligand>
</feature>
<organism evidence="4 5">
    <name type="scientific">Hymenobacter crusticola</name>
    <dbReference type="NCBI Taxonomy" id="1770526"/>
    <lineage>
        <taxon>Bacteria</taxon>
        <taxon>Pseudomonadati</taxon>
        <taxon>Bacteroidota</taxon>
        <taxon>Cytophagia</taxon>
        <taxon>Cytophagales</taxon>
        <taxon>Hymenobacteraceae</taxon>
        <taxon>Hymenobacter</taxon>
    </lineage>
</organism>
<evidence type="ECO:0000256" key="1">
    <source>
        <dbReference type="ARBA" id="ARBA00008635"/>
    </source>
</evidence>
<reference evidence="4 5" key="1">
    <citation type="submission" date="2017-01" db="EMBL/GenBank/DDBJ databases">
        <title>A new Hymenobacter.</title>
        <authorList>
            <person name="Liang Y."/>
            <person name="Feng F."/>
        </authorList>
    </citation>
    <scope>NUCLEOTIDE SEQUENCE [LARGE SCALE GENOMIC DNA]</scope>
    <source>
        <strain evidence="4">MIMBbqt21</strain>
    </source>
</reference>
<dbReference type="OrthoDB" id="119432at2"/>
<feature type="binding site" evidence="3">
    <location>
        <position position="143"/>
    </location>
    <ligand>
        <name>a divalent metal cation</name>
        <dbReference type="ChEBI" id="CHEBI:60240"/>
    </ligand>
</feature>
<dbReference type="AlphaFoldDB" id="A0A243WES1"/>
<evidence type="ECO:0000256" key="3">
    <source>
        <dbReference type="PIRSR" id="PIRSR607837-1"/>
    </source>
</evidence>
<dbReference type="Gene3D" id="1.20.120.450">
    <property type="entry name" value="dinb family like domain"/>
    <property type="match status" value="1"/>
</dbReference>
<gene>
    <name evidence="4" type="ORF">BXP70_10940</name>
</gene>
<protein>
    <recommendedName>
        <fullName evidence="6">Damage-inducible protein DinB</fullName>
    </recommendedName>
</protein>
<evidence type="ECO:0000313" key="5">
    <source>
        <dbReference type="Proteomes" id="UP000194873"/>
    </source>
</evidence>
<dbReference type="Proteomes" id="UP000194873">
    <property type="component" value="Unassembled WGS sequence"/>
</dbReference>
<accession>A0A243WES1</accession>